<dbReference type="InterPro" id="IPR014721">
    <property type="entry name" value="Ribsml_uS5_D2-typ_fold_subgr"/>
</dbReference>
<dbReference type="PRINTS" id="PR00473">
    <property type="entry name" value="GALCTOKINASE"/>
</dbReference>
<dbReference type="InterPro" id="IPR006203">
    <property type="entry name" value="GHMP_knse_ATP-bd_CS"/>
</dbReference>
<reference evidence="15" key="1">
    <citation type="submission" date="2022-01" db="EMBL/GenBank/DDBJ databases">
        <title>Nocardioidaceae gen. sp. A5X3R13.</title>
        <authorList>
            <person name="Lopez Marin M.A."/>
            <person name="Uhlik O."/>
        </authorList>
    </citation>
    <scope>NUCLEOTIDE SEQUENCE</scope>
    <source>
        <strain evidence="15">A5X3R13</strain>
    </source>
</reference>
<evidence type="ECO:0000256" key="3">
    <source>
        <dbReference type="ARBA" id="ARBA00022679"/>
    </source>
</evidence>
<keyword evidence="8" id="KW-0460">Magnesium</keyword>
<dbReference type="InterPro" id="IPR013750">
    <property type="entry name" value="GHMP_kinase_C_dom"/>
</dbReference>
<dbReference type="Gene3D" id="3.30.230.10">
    <property type="match status" value="1"/>
</dbReference>
<gene>
    <name evidence="15" type="primary">galK</name>
    <name evidence="15" type="ORF">L0C25_15455</name>
</gene>
<dbReference type="InterPro" id="IPR019539">
    <property type="entry name" value="GalKase_N"/>
</dbReference>
<evidence type="ECO:0000256" key="8">
    <source>
        <dbReference type="ARBA" id="ARBA00022842"/>
    </source>
</evidence>
<dbReference type="InterPro" id="IPR019741">
    <property type="entry name" value="Galactokinase_CS"/>
</dbReference>
<comment type="similarity">
    <text evidence="1">Belongs to the GHMP kinase family. GalK subfamily.</text>
</comment>
<dbReference type="PIRSF" id="PIRSF000530">
    <property type="entry name" value="Galactokinase"/>
    <property type="match status" value="1"/>
</dbReference>
<dbReference type="InterPro" id="IPR006204">
    <property type="entry name" value="GHMP_kinase_N_dom"/>
</dbReference>
<dbReference type="InterPro" id="IPR006206">
    <property type="entry name" value="Mevalonate/galactokinase"/>
</dbReference>
<evidence type="ECO:0000256" key="11">
    <source>
        <dbReference type="NCBIfam" id="TIGR00131"/>
    </source>
</evidence>
<keyword evidence="6" id="KW-0418">Kinase</keyword>
<dbReference type="PROSITE" id="PS00627">
    <property type="entry name" value="GHMP_KINASES_ATP"/>
    <property type="match status" value="1"/>
</dbReference>
<keyword evidence="10" id="KW-0119">Carbohydrate metabolism</keyword>
<dbReference type="Gene3D" id="3.30.70.890">
    <property type="entry name" value="GHMP kinase, C-terminal domain"/>
    <property type="match status" value="1"/>
</dbReference>
<evidence type="ECO:0000256" key="10">
    <source>
        <dbReference type="ARBA" id="ARBA00023277"/>
    </source>
</evidence>
<dbReference type="PRINTS" id="PR00959">
    <property type="entry name" value="MEVGALKINASE"/>
</dbReference>
<keyword evidence="2" id="KW-0963">Cytoplasm</keyword>
<protein>
    <recommendedName>
        <fullName evidence="11">Galactokinase</fullName>
        <ecNumber evidence="11">2.7.1.6</ecNumber>
    </recommendedName>
</protein>
<keyword evidence="3 15" id="KW-0808">Transferase</keyword>
<dbReference type="GO" id="GO:0006012">
    <property type="term" value="P:galactose metabolic process"/>
    <property type="evidence" value="ECO:0007669"/>
    <property type="project" value="UniProtKB-UniRule"/>
</dbReference>
<evidence type="ECO:0000256" key="9">
    <source>
        <dbReference type="ARBA" id="ARBA00023144"/>
    </source>
</evidence>
<organism evidence="15 16">
    <name type="scientific">Solicola gregarius</name>
    <dbReference type="NCBI Taxonomy" id="2908642"/>
    <lineage>
        <taxon>Bacteria</taxon>
        <taxon>Bacillati</taxon>
        <taxon>Actinomycetota</taxon>
        <taxon>Actinomycetes</taxon>
        <taxon>Propionibacteriales</taxon>
        <taxon>Nocardioidaceae</taxon>
        <taxon>Solicola</taxon>
    </lineage>
</organism>
<dbReference type="SUPFAM" id="SSF54211">
    <property type="entry name" value="Ribosomal protein S5 domain 2-like"/>
    <property type="match status" value="1"/>
</dbReference>
<name>A0AA46TF44_9ACTN</name>
<feature type="domain" description="GHMP kinase C-terminal" evidence="13">
    <location>
        <begin position="264"/>
        <end position="344"/>
    </location>
</feature>
<dbReference type="InterPro" id="IPR036554">
    <property type="entry name" value="GHMP_kinase_C_sf"/>
</dbReference>
<dbReference type="InterPro" id="IPR020568">
    <property type="entry name" value="Ribosomal_Su5_D2-typ_SF"/>
</dbReference>
<keyword evidence="9" id="KW-0299">Galactose metabolism</keyword>
<dbReference type="Pfam" id="PF08544">
    <property type="entry name" value="GHMP_kinases_C"/>
    <property type="match status" value="1"/>
</dbReference>
<dbReference type="FunFam" id="3.30.70.890:FF:000001">
    <property type="entry name" value="Galactokinase"/>
    <property type="match status" value="1"/>
</dbReference>
<dbReference type="NCBIfam" id="TIGR00131">
    <property type="entry name" value="gal_kin"/>
    <property type="match status" value="1"/>
</dbReference>
<sequence length="366" mass="38363">MDAPPVGRWSAPGRVNLIGEHLDYNGGPVLPIAIDRRTDVKARLRDDGRVRAWSDLAEHSIEFGADVEPGEVTDWGAYVAGVVWSLREAGHPVPGADVVISSDVPTGAGLSSSAAIECGVAAALLGSIGVDVPPVEVALLAQRAENDYVGVPSGSMDQLAAMCGAEGHALFIDTAATPPKVDPVPADWTADGLRLLVIDTRASHSLADGEYAKRRAECDTAAEQLGLKHLADAGLDAVLRIEDPVIKARVRHVITETARTRSAVRALRERQWNQLATLFTASHASLRDDFEVSAPELDIAVDASLEAGALGARMTGGGFGGSAIALVPADRAEAVGERVRAMFAHAEFAEPRTFMVAPAAGARRDG</sequence>
<evidence type="ECO:0000313" key="16">
    <source>
        <dbReference type="Proteomes" id="UP001164390"/>
    </source>
</evidence>
<evidence type="ECO:0000256" key="4">
    <source>
        <dbReference type="ARBA" id="ARBA00022723"/>
    </source>
</evidence>
<dbReference type="RefSeq" id="WP_271632578.1">
    <property type="nucleotide sequence ID" value="NZ_CP094970.1"/>
</dbReference>
<keyword evidence="16" id="KW-1185">Reference proteome</keyword>
<dbReference type="GO" id="GO:0004335">
    <property type="term" value="F:galactokinase activity"/>
    <property type="evidence" value="ECO:0007669"/>
    <property type="project" value="UniProtKB-UniRule"/>
</dbReference>
<evidence type="ECO:0000259" key="12">
    <source>
        <dbReference type="Pfam" id="PF00288"/>
    </source>
</evidence>
<evidence type="ECO:0000256" key="5">
    <source>
        <dbReference type="ARBA" id="ARBA00022741"/>
    </source>
</evidence>
<dbReference type="SUPFAM" id="SSF55060">
    <property type="entry name" value="GHMP Kinase, C-terminal domain"/>
    <property type="match status" value="1"/>
</dbReference>
<dbReference type="GO" id="GO:0005524">
    <property type="term" value="F:ATP binding"/>
    <property type="evidence" value="ECO:0007669"/>
    <property type="project" value="UniProtKB-UniRule"/>
</dbReference>
<feature type="domain" description="Galactokinase N-terminal" evidence="14">
    <location>
        <begin position="4"/>
        <end position="40"/>
    </location>
</feature>
<keyword evidence="7" id="KW-0067">ATP-binding</keyword>
<feature type="domain" description="GHMP kinase N-terminal" evidence="12">
    <location>
        <begin position="78"/>
        <end position="164"/>
    </location>
</feature>
<evidence type="ECO:0000256" key="1">
    <source>
        <dbReference type="ARBA" id="ARBA00006566"/>
    </source>
</evidence>
<dbReference type="EC" id="2.7.1.6" evidence="11"/>
<dbReference type="KEGG" id="sgrg:L0C25_15455"/>
<proteinExistence type="inferred from homology"/>
<evidence type="ECO:0000256" key="6">
    <source>
        <dbReference type="ARBA" id="ARBA00022777"/>
    </source>
</evidence>
<dbReference type="AlphaFoldDB" id="A0AA46TF44"/>
<dbReference type="PANTHER" id="PTHR10457:SF7">
    <property type="entry name" value="GALACTOKINASE-RELATED"/>
    <property type="match status" value="1"/>
</dbReference>
<dbReference type="GO" id="GO:0046872">
    <property type="term" value="F:metal ion binding"/>
    <property type="evidence" value="ECO:0007669"/>
    <property type="project" value="UniProtKB-KW"/>
</dbReference>
<keyword evidence="4" id="KW-0479">Metal-binding</keyword>
<dbReference type="FunFam" id="3.30.230.10:FF:000017">
    <property type="entry name" value="Galactokinase"/>
    <property type="match status" value="1"/>
</dbReference>
<dbReference type="PANTHER" id="PTHR10457">
    <property type="entry name" value="MEVALONATE KINASE/GALACTOKINASE"/>
    <property type="match status" value="1"/>
</dbReference>
<evidence type="ECO:0000256" key="2">
    <source>
        <dbReference type="ARBA" id="ARBA00022490"/>
    </source>
</evidence>
<dbReference type="Pfam" id="PF10509">
    <property type="entry name" value="GalKase_gal_bdg"/>
    <property type="match status" value="1"/>
</dbReference>
<dbReference type="PROSITE" id="PS00106">
    <property type="entry name" value="GALACTOKINASE"/>
    <property type="match status" value="1"/>
</dbReference>
<evidence type="ECO:0000256" key="7">
    <source>
        <dbReference type="ARBA" id="ARBA00022840"/>
    </source>
</evidence>
<keyword evidence="5" id="KW-0547">Nucleotide-binding</keyword>
<dbReference type="InterPro" id="IPR000705">
    <property type="entry name" value="Galactokinase"/>
</dbReference>
<evidence type="ECO:0000313" key="15">
    <source>
        <dbReference type="EMBL" id="UYM03936.1"/>
    </source>
</evidence>
<evidence type="ECO:0000259" key="13">
    <source>
        <dbReference type="Pfam" id="PF08544"/>
    </source>
</evidence>
<dbReference type="Pfam" id="PF00288">
    <property type="entry name" value="GHMP_kinases_N"/>
    <property type="match status" value="1"/>
</dbReference>
<evidence type="ECO:0000259" key="14">
    <source>
        <dbReference type="Pfam" id="PF10509"/>
    </source>
</evidence>
<dbReference type="GO" id="GO:0005829">
    <property type="term" value="C:cytosol"/>
    <property type="evidence" value="ECO:0007669"/>
    <property type="project" value="TreeGrafter"/>
</dbReference>
<dbReference type="Proteomes" id="UP001164390">
    <property type="component" value="Chromosome"/>
</dbReference>
<accession>A0AA46TF44</accession>
<dbReference type="EMBL" id="CP094970">
    <property type="protein sequence ID" value="UYM03936.1"/>
    <property type="molecule type" value="Genomic_DNA"/>
</dbReference>